<evidence type="ECO:0000313" key="2">
    <source>
        <dbReference type="Proteomes" id="UP000507470"/>
    </source>
</evidence>
<reference evidence="1 2" key="1">
    <citation type="submission" date="2020-06" db="EMBL/GenBank/DDBJ databases">
        <authorList>
            <person name="Li R."/>
            <person name="Bekaert M."/>
        </authorList>
    </citation>
    <scope>NUCLEOTIDE SEQUENCE [LARGE SCALE GENOMIC DNA]</scope>
    <source>
        <strain evidence="2">wild</strain>
    </source>
</reference>
<dbReference type="EMBL" id="CACVKT020004684">
    <property type="protein sequence ID" value="CAC5391246.1"/>
    <property type="molecule type" value="Genomic_DNA"/>
</dbReference>
<dbReference type="OrthoDB" id="10652355at2759"/>
<organism evidence="1 2">
    <name type="scientific">Mytilus coruscus</name>
    <name type="common">Sea mussel</name>
    <dbReference type="NCBI Taxonomy" id="42192"/>
    <lineage>
        <taxon>Eukaryota</taxon>
        <taxon>Metazoa</taxon>
        <taxon>Spiralia</taxon>
        <taxon>Lophotrochozoa</taxon>
        <taxon>Mollusca</taxon>
        <taxon>Bivalvia</taxon>
        <taxon>Autobranchia</taxon>
        <taxon>Pteriomorphia</taxon>
        <taxon>Mytilida</taxon>
        <taxon>Mytiloidea</taxon>
        <taxon>Mytilidae</taxon>
        <taxon>Mytilinae</taxon>
        <taxon>Mytilus</taxon>
    </lineage>
</organism>
<accession>A0A6J8C6Z6</accession>
<proteinExistence type="predicted"/>
<dbReference type="AlphaFoldDB" id="A0A6J8C6Z6"/>
<evidence type="ECO:0000313" key="1">
    <source>
        <dbReference type="EMBL" id="CAC5391246.1"/>
    </source>
</evidence>
<keyword evidence="2" id="KW-1185">Reference proteome</keyword>
<gene>
    <name evidence="1" type="ORF">MCOR_26263</name>
</gene>
<dbReference type="Proteomes" id="UP000507470">
    <property type="component" value="Unassembled WGS sequence"/>
</dbReference>
<name>A0A6J8C6Z6_MYTCO</name>
<protein>
    <submittedName>
        <fullName evidence="1">Uncharacterized protein</fullName>
    </submittedName>
</protein>
<sequence>MAKAELKPKVVRGKKADYRSINWIDHEPHRREPQRRTFPCFLLRLPTRVYRGWNGLKSARPKRSPEKVRLSFRFRHSQPLTWISREVRSKSSCVSRMPTEPRSSKTPTWVSSTLGRQLYPARSRVLVESYEDASSIPYGYLIVYMSPHSNDTYRLREKIRSSIENHKRTKRIPPRDMSRLLEHHQLFLHLLWLAKKDQPKALLTTIDKSQLKALSEIAPNVTKGTIVLTSAEKLRLKRFKNIISVLGRKSSRRKRKTPRFTKRSCWHRSSSEYRKDMEKMSLMPYEKY</sequence>